<sequence length="349" mass="40154">MTMLIVTDTFQQTNGVSTTYKNLRRVAKSRNLRFRVLHPSLYRWIPLPFYPEIQLNIQPFRLWRTLNRIQPKQLHIATEGVMGLVARHWCKSRGIAFTTSYHTRFPEYLELMWRIPARWTYAYLRWFHQGAHATFVTTESMRQTLQTHGFKHLVIWSRGVSEQLLSVAQPPVAGQKLRVLNVGRVSREKNLDALCEHQDQFDITIAGDGPYLSQLKQKYPRVNFVGYQYGKALAALYAQHDVFAFPSRTDTFGIVMIEAMCNGLPVAAFDVTGPRDVIKHGFSGMLAEDFTQDLAQAIVQCSSLDKEAIREQARSQWSWAHCFETFQKHYPDHSSCARSQPATTNAEIA</sequence>
<gene>
    <name evidence="2" type="ORF">ACFQ1T_08745</name>
</gene>
<dbReference type="InterPro" id="IPR028098">
    <property type="entry name" value="Glyco_trans_4-like_N"/>
</dbReference>
<dbReference type="Pfam" id="PF13692">
    <property type="entry name" value="Glyco_trans_1_4"/>
    <property type="match status" value="1"/>
</dbReference>
<dbReference type="GO" id="GO:0016757">
    <property type="term" value="F:glycosyltransferase activity"/>
    <property type="evidence" value="ECO:0007669"/>
    <property type="project" value="UniProtKB-KW"/>
</dbReference>
<evidence type="ECO:0000259" key="1">
    <source>
        <dbReference type="Pfam" id="PF13439"/>
    </source>
</evidence>
<dbReference type="Proteomes" id="UP001597106">
    <property type="component" value="Unassembled WGS sequence"/>
</dbReference>
<dbReference type="Pfam" id="PF13439">
    <property type="entry name" value="Glyco_transf_4"/>
    <property type="match status" value="1"/>
</dbReference>
<organism evidence="2 3">
    <name type="scientific">Methylophilus glucosoxydans</name>
    <dbReference type="NCBI Taxonomy" id="752553"/>
    <lineage>
        <taxon>Bacteria</taxon>
        <taxon>Pseudomonadati</taxon>
        <taxon>Pseudomonadota</taxon>
        <taxon>Betaproteobacteria</taxon>
        <taxon>Nitrosomonadales</taxon>
        <taxon>Methylophilaceae</taxon>
        <taxon>Methylophilus</taxon>
    </lineage>
</organism>
<keyword evidence="3" id="KW-1185">Reference proteome</keyword>
<protein>
    <submittedName>
        <fullName evidence="2">Glycosyltransferase family 4 protein</fullName>
        <ecNumber evidence="2">2.4.-.-</ecNumber>
    </submittedName>
</protein>
<dbReference type="CDD" id="cd03814">
    <property type="entry name" value="GT4-like"/>
    <property type="match status" value="1"/>
</dbReference>
<dbReference type="SUPFAM" id="SSF53756">
    <property type="entry name" value="UDP-Glycosyltransferase/glycogen phosphorylase"/>
    <property type="match status" value="1"/>
</dbReference>
<reference evidence="3" key="1">
    <citation type="journal article" date="2019" name="Int. J. Syst. Evol. Microbiol.">
        <title>The Global Catalogue of Microorganisms (GCM) 10K type strain sequencing project: providing services to taxonomists for standard genome sequencing and annotation.</title>
        <authorList>
            <consortium name="The Broad Institute Genomics Platform"/>
            <consortium name="The Broad Institute Genome Sequencing Center for Infectious Disease"/>
            <person name="Wu L."/>
            <person name="Ma J."/>
        </authorList>
    </citation>
    <scope>NUCLEOTIDE SEQUENCE [LARGE SCALE GENOMIC DNA]</scope>
    <source>
        <strain evidence="3">CCUG 59685</strain>
    </source>
</reference>
<feature type="domain" description="Glycosyltransferase subfamily 4-like N-terminal" evidence="1">
    <location>
        <begin position="44"/>
        <end position="161"/>
    </location>
</feature>
<keyword evidence="2" id="KW-0808">Transferase</keyword>
<dbReference type="InterPro" id="IPR050194">
    <property type="entry name" value="Glycosyltransferase_grp1"/>
</dbReference>
<dbReference type="EC" id="2.4.-.-" evidence="2"/>
<evidence type="ECO:0000313" key="2">
    <source>
        <dbReference type="EMBL" id="MFD0929864.1"/>
    </source>
</evidence>
<dbReference type="PANTHER" id="PTHR45947:SF3">
    <property type="entry name" value="SULFOQUINOVOSYL TRANSFERASE SQD2"/>
    <property type="match status" value="1"/>
</dbReference>
<accession>A0ABW3GMJ0</accession>
<dbReference type="PANTHER" id="PTHR45947">
    <property type="entry name" value="SULFOQUINOVOSYL TRANSFERASE SQD2"/>
    <property type="match status" value="1"/>
</dbReference>
<dbReference type="EMBL" id="JBHTJW010000002">
    <property type="protein sequence ID" value="MFD0929864.1"/>
    <property type="molecule type" value="Genomic_DNA"/>
</dbReference>
<dbReference type="RefSeq" id="WP_379075733.1">
    <property type="nucleotide sequence ID" value="NZ_JBHTJW010000002.1"/>
</dbReference>
<dbReference type="Gene3D" id="3.40.50.2000">
    <property type="entry name" value="Glycogen Phosphorylase B"/>
    <property type="match status" value="2"/>
</dbReference>
<name>A0ABW3GMJ0_9PROT</name>
<keyword evidence="2" id="KW-0328">Glycosyltransferase</keyword>
<evidence type="ECO:0000313" key="3">
    <source>
        <dbReference type="Proteomes" id="UP001597106"/>
    </source>
</evidence>
<comment type="caution">
    <text evidence="2">The sequence shown here is derived from an EMBL/GenBank/DDBJ whole genome shotgun (WGS) entry which is preliminary data.</text>
</comment>
<proteinExistence type="predicted"/>